<keyword evidence="7" id="KW-1185">Reference proteome</keyword>
<accession>A0A6A5MIA0</accession>
<dbReference type="SUPFAM" id="SSF57667">
    <property type="entry name" value="beta-beta-alpha zinc fingers"/>
    <property type="match status" value="1"/>
</dbReference>
<dbReference type="InterPro" id="IPR013087">
    <property type="entry name" value="Znf_C2H2_type"/>
</dbReference>
<keyword evidence="4" id="KW-0862">Zinc</keyword>
<organism evidence="6 7">
    <name type="scientific">Lupinus albus</name>
    <name type="common">White lupine</name>
    <name type="synonym">Lupinus termis</name>
    <dbReference type="NCBI Taxonomy" id="3870"/>
    <lineage>
        <taxon>Eukaryota</taxon>
        <taxon>Viridiplantae</taxon>
        <taxon>Streptophyta</taxon>
        <taxon>Embryophyta</taxon>
        <taxon>Tracheophyta</taxon>
        <taxon>Spermatophyta</taxon>
        <taxon>Magnoliopsida</taxon>
        <taxon>eudicotyledons</taxon>
        <taxon>Gunneridae</taxon>
        <taxon>Pentapetalae</taxon>
        <taxon>rosids</taxon>
        <taxon>fabids</taxon>
        <taxon>Fabales</taxon>
        <taxon>Fabaceae</taxon>
        <taxon>Papilionoideae</taxon>
        <taxon>50 kb inversion clade</taxon>
        <taxon>genistoids sensu lato</taxon>
        <taxon>core genistoids</taxon>
        <taxon>Genisteae</taxon>
        <taxon>Lupinus</taxon>
    </lineage>
</organism>
<dbReference type="InterPro" id="IPR044246">
    <property type="entry name" value="ZFP3-like"/>
</dbReference>
<dbReference type="Proteomes" id="UP000447434">
    <property type="component" value="Chromosome 16"/>
</dbReference>
<dbReference type="GO" id="GO:0009788">
    <property type="term" value="P:negative regulation of abscisic acid-activated signaling pathway"/>
    <property type="evidence" value="ECO:0007669"/>
    <property type="project" value="InterPro"/>
</dbReference>
<proteinExistence type="predicted"/>
<dbReference type="GO" id="GO:0005634">
    <property type="term" value="C:nucleus"/>
    <property type="evidence" value="ECO:0007669"/>
    <property type="project" value="UniProtKB-SubCell"/>
</dbReference>
<evidence type="ECO:0000256" key="2">
    <source>
        <dbReference type="ARBA" id="ARBA00022723"/>
    </source>
</evidence>
<protein>
    <submittedName>
        <fullName evidence="6">Putative transcription factor C2H2 family</fullName>
    </submittedName>
</protein>
<name>A0A6A5MIA0_LUPAL</name>
<dbReference type="PANTHER" id="PTHR47287:SF15">
    <property type="entry name" value="ZINC FINGER PROTEIN 3-LIKE"/>
    <property type="match status" value="1"/>
</dbReference>
<comment type="subcellular location">
    <subcellularLocation>
        <location evidence="1">Nucleus</location>
    </subcellularLocation>
</comment>
<evidence type="ECO:0000313" key="7">
    <source>
        <dbReference type="Proteomes" id="UP000447434"/>
    </source>
</evidence>
<dbReference type="OrthoDB" id="1436876at2759"/>
<dbReference type="InterPro" id="IPR036236">
    <property type="entry name" value="Znf_C2H2_sf"/>
</dbReference>
<gene>
    <name evidence="6" type="ORF">Lalb_Chr16g0385651</name>
</gene>
<sequence>MSNTHFVENFKDRKFKPKIMESSIIEKDLELSLSLSLSGNYTIHKPSSKPTFKSLKASNNSSCFDPKFIESSDDNEIVKEKQFSCKFCEKKFHNPQALGGHQNTHRRERILSRINKEFSMSTFGLGVHPYLYSSIGNCNLQGSPLNHMGHMHPMAHMSRMPSHNFELGYGNKGFYNTSFSNNHFGMRSNSWGISHETPQRLNHMDVGFSCEYDQVPSRAGNVVNRSNTIHGDH</sequence>
<keyword evidence="2" id="KW-0479">Metal-binding</keyword>
<dbReference type="Gene3D" id="3.30.160.60">
    <property type="entry name" value="Classic Zinc Finger"/>
    <property type="match status" value="1"/>
</dbReference>
<dbReference type="PANTHER" id="PTHR47287">
    <property type="entry name" value="C2H2 AND C2HC ZINC FINGERS SUPERFAMILY PROTEIN"/>
    <property type="match status" value="1"/>
</dbReference>
<keyword evidence="5" id="KW-0539">Nucleus</keyword>
<dbReference type="GO" id="GO:0008270">
    <property type="term" value="F:zinc ion binding"/>
    <property type="evidence" value="ECO:0007669"/>
    <property type="project" value="UniProtKB-KW"/>
</dbReference>
<reference evidence="7" key="1">
    <citation type="journal article" date="2020" name="Nat. Commun.">
        <title>Genome sequence of the cluster root forming white lupin.</title>
        <authorList>
            <person name="Hufnagel B."/>
            <person name="Marques A."/>
            <person name="Soriano A."/>
            <person name="Marques L."/>
            <person name="Divol F."/>
            <person name="Doumas P."/>
            <person name="Sallet E."/>
            <person name="Mancinotti D."/>
            <person name="Carrere S."/>
            <person name="Marande W."/>
            <person name="Arribat S."/>
            <person name="Keller J."/>
            <person name="Huneau C."/>
            <person name="Blein T."/>
            <person name="Aime D."/>
            <person name="Laguerre M."/>
            <person name="Taylor J."/>
            <person name="Schubert V."/>
            <person name="Nelson M."/>
            <person name="Geu-Flores F."/>
            <person name="Crespi M."/>
            <person name="Gallardo-Guerrero K."/>
            <person name="Delaux P.-M."/>
            <person name="Salse J."/>
            <person name="Berges H."/>
            <person name="Guyot R."/>
            <person name="Gouzy J."/>
            <person name="Peret B."/>
        </authorList>
    </citation>
    <scope>NUCLEOTIDE SEQUENCE [LARGE SCALE GENOMIC DNA]</scope>
    <source>
        <strain evidence="7">cv. Amiga</strain>
    </source>
</reference>
<comment type="caution">
    <text evidence="6">The sequence shown here is derived from an EMBL/GenBank/DDBJ whole genome shotgun (WGS) entry which is preliminary data.</text>
</comment>
<dbReference type="AlphaFoldDB" id="A0A6A5MIA0"/>
<dbReference type="PROSITE" id="PS00028">
    <property type="entry name" value="ZINC_FINGER_C2H2_1"/>
    <property type="match status" value="1"/>
</dbReference>
<dbReference type="EMBL" id="WOCE01000016">
    <property type="protein sequence ID" value="KAE9597354.1"/>
    <property type="molecule type" value="Genomic_DNA"/>
</dbReference>
<evidence type="ECO:0000256" key="1">
    <source>
        <dbReference type="ARBA" id="ARBA00004123"/>
    </source>
</evidence>
<keyword evidence="3" id="KW-0863">Zinc-finger</keyword>
<evidence type="ECO:0000313" key="6">
    <source>
        <dbReference type="EMBL" id="KAE9597354.1"/>
    </source>
</evidence>
<evidence type="ECO:0000256" key="4">
    <source>
        <dbReference type="ARBA" id="ARBA00022833"/>
    </source>
</evidence>
<dbReference type="PROSITE" id="PS50157">
    <property type="entry name" value="ZINC_FINGER_C2H2_2"/>
    <property type="match status" value="1"/>
</dbReference>
<evidence type="ECO:0000256" key="5">
    <source>
        <dbReference type="ARBA" id="ARBA00023242"/>
    </source>
</evidence>
<evidence type="ECO:0000256" key="3">
    <source>
        <dbReference type="ARBA" id="ARBA00022771"/>
    </source>
</evidence>